<dbReference type="HOGENOM" id="CLU_1832050_0_0_9"/>
<evidence type="ECO:0000313" key="3">
    <source>
        <dbReference type="Proteomes" id="UP000013785"/>
    </source>
</evidence>
<keyword evidence="1" id="KW-1133">Transmembrane helix</keyword>
<keyword evidence="1" id="KW-0812">Transmembrane</keyword>
<gene>
    <name evidence="2" type="ORF">UC3_00892</name>
</gene>
<accession>R3WF53</accession>
<dbReference type="AlphaFoldDB" id="R3WF53"/>
<proteinExistence type="predicted"/>
<protein>
    <submittedName>
        <fullName evidence="2">Uncharacterized protein</fullName>
    </submittedName>
</protein>
<comment type="caution">
    <text evidence="2">The sequence shown here is derived from an EMBL/GenBank/DDBJ whole genome shotgun (WGS) entry which is preliminary data.</text>
</comment>
<organism evidence="2 3">
    <name type="scientific">Enterococcus phoeniculicola ATCC BAA-412</name>
    <dbReference type="NCBI Taxonomy" id="1158610"/>
    <lineage>
        <taxon>Bacteria</taxon>
        <taxon>Bacillati</taxon>
        <taxon>Bacillota</taxon>
        <taxon>Bacilli</taxon>
        <taxon>Lactobacillales</taxon>
        <taxon>Enterococcaceae</taxon>
        <taxon>Enterococcus</taxon>
    </lineage>
</organism>
<dbReference type="PATRIC" id="fig|1158610.3.peg.871"/>
<dbReference type="OrthoDB" id="2194267at2"/>
<keyword evidence="3" id="KW-1185">Reference proteome</keyword>
<keyword evidence="1" id="KW-0472">Membrane</keyword>
<feature type="transmembrane region" description="Helical" evidence="1">
    <location>
        <begin position="121"/>
        <end position="140"/>
    </location>
</feature>
<evidence type="ECO:0000256" key="1">
    <source>
        <dbReference type="SAM" id="Phobius"/>
    </source>
</evidence>
<sequence length="141" mass="16126">MRFVAMIIFGLAAINFFYRAVQLFRKSSKISFSENTLHRFICQSCQTEYKLNGIEAKQKIKGAIKIKKSSPKGQVFYYKFTCPNCNTYASQQKLFDMQKSALLGNAKVNIDSNQIPLLIDMLLKGVLPIFIVMILVQLLMK</sequence>
<dbReference type="RefSeq" id="WP_010767565.1">
    <property type="nucleotide sequence ID" value="NZ_ASWE01000002.1"/>
</dbReference>
<dbReference type="eggNOG" id="ENOG5032FHS">
    <property type="taxonomic scope" value="Bacteria"/>
</dbReference>
<name>R3WF53_9ENTE</name>
<reference evidence="2 3" key="1">
    <citation type="submission" date="2013-02" db="EMBL/GenBank/DDBJ databases">
        <title>The Genome Sequence of Enterococcus phoeniculicola BAA-412.</title>
        <authorList>
            <consortium name="The Broad Institute Genome Sequencing Platform"/>
            <consortium name="The Broad Institute Genome Sequencing Center for Infectious Disease"/>
            <person name="Earl A.M."/>
            <person name="Gilmore M.S."/>
            <person name="Lebreton F."/>
            <person name="Walker B."/>
            <person name="Young S.K."/>
            <person name="Zeng Q."/>
            <person name="Gargeya S."/>
            <person name="Fitzgerald M."/>
            <person name="Haas B."/>
            <person name="Abouelleil A."/>
            <person name="Alvarado L."/>
            <person name="Arachchi H.M."/>
            <person name="Berlin A.M."/>
            <person name="Chapman S.B."/>
            <person name="Dewar J."/>
            <person name="Goldberg J."/>
            <person name="Griggs A."/>
            <person name="Gujja S."/>
            <person name="Hansen M."/>
            <person name="Howarth C."/>
            <person name="Imamovic A."/>
            <person name="Larimer J."/>
            <person name="McCowan C."/>
            <person name="Murphy C."/>
            <person name="Neiman D."/>
            <person name="Pearson M."/>
            <person name="Priest M."/>
            <person name="Roberts A."/>
            <person name="Saif S."/>
            <person name="Shea T."/>
            <person name="Sisk P."/>
            <person name="Sykes S."/>
            <person name="Wortman J."/>
            <person name="Nusbaum C."/>
            <person name="Birren B."/>
        </authorList>
    </citation>
    <scope>NUCLEOTIDE SEQUENCE [LARGE SCALE GENOMIC DNA]</scope>
    <source>
        <strain evidence="2 3">ATCC BAA-412</strain>
    </source>
</reference>
<evidence type="ECO:0000313" key="2">
    <source>
        <dbReference type="EMBL" id="EOL46087.1"/>
    </source>
</evidence>
<dbReference type="EMBL" id="AJAT01000011">
    <property type="protein sequence ID" value="EOL46087.1"/>
    <property type="molecule type" value="Genomic_DNA"/>
</dbReference>
<dbReference type="Proteomes" id="UP000013785">
    <property type="component" value="Unassembled WGS sequence"/>
</dbReference>